<feature type="region of interest" description="Disordered" evidence="2">
    <location>
        <begin position="266"/>
        <end position="288"/>
    </location>
</feature>
<dbReference type="InterPro" id="IPR058602">
    <property type="entry name" value="YAG7_dimerisation_dom"/>
</dbReference>
<dbReference type="EMBL" id="ML991819">
    <property type="protein sequence ID" value="KAF2232096.1"/>
    <property type="molecule type" value="Genomic_DNA"/>
</dbReference>
<protein>
    <recommendedName>
        <fullName evidence="3">YAG7-like dimerisation domain-containing protein</fullName>
    </recommendedName>
</protein>
<evidence type="ECO:0000256" key="2">
    <source>
        <dbReference type="SAM" id="MobiDB-lite"/>
    </source>
</evidence>
<feature type="compositionally biased region" description="Gly residues" evidence="2">
    <location>
        <begin position="456"/>
        <end position="466"/>
    </location>
</feature>
<feature type="region of interest" description="Disordered" evidence="2">
    <location>
        <begin position="420"/>
        <end position="491"/>
    </location>
</feature>
<proteinExistence type="predicted"/>
<feature type="region of interest" description="Disordered" evidence="2">
    <location>
        <begin position="356"/>
        <end position="399"/>
    </location>
</feature>
<reference evidence="4" key="1">
    <citation type="journal article" date="2020" name="Stud. Mycol.">
        <title>101 Dothideomycetes genomes: a test case for predicting lifestyles and emergence of pathogens.</title>
        <authorList>
            <person name="Haridas S."/>
            <person name="Albert R."/>
            <person name="Binder M."/>
            <person name="Bloem J."/>
            <person name="Labutti K."/>
            <person name="Salamov A."/>
            <person name="Andreopoulos B."/>
            <person name="Baker S."/>
            <person name="Barry K."/>
            <person name="Bills G."/>
            <person name="Bluhm B."/>
            <person name="Cannon C."/>
            <person name="Castanera R."/>
            <person name="Culley D."/>
            <person name="Daum C."/>
            <person name="Ezra D."/>
            <person name="Gonzalez J."/>
            <person name="Henrissat B."/>
            <person name="Kuo A."/>
            <person name="Liang C."/>
            <person name="Lipzen A."/>
            <person name="Lutzoni F."/>
            <person name="Magnuson J."/>
            <person name="Mondo S."/>
            <person name="Nolan M."/>
            <person name="Ohm R."/>
            <person name="Pangilinan J."/>
            <person name="Park H.-J."/>
            <person name="Ramirez L."/>
            <person name="Alfaro M."/>
            <person name="Sun H."/>
            <person name="Tritt A."/>
            <person name="Yoshinaga Y."/>
            <person name="Zwiers L.-H."/>
            <person name="Turgeon B."/>
            <person name="Goodwin S."/>
            <person name="Spatafora J."/>
            <person name="Crous P."/>
            <person name="Grigoriev I."/>
        </authorList>
    </citation>
    <scope>NUCLEOTIDE SEQUENCE</scope>
    <source>
        <strain evidence="4">Tuck. ex Michener</strain>
    </source>
</reference>
<evidence type="ECO:0000313" key="4">
    <source>
        <dbReference type="EMBL" id="KAF2232096.1"/>
    </source>
</evidence>
<organism evidence="4 5">
    <name type="scientific">Viridothelium virens</name>
    <name type="common">Speckled blister lichen</name>
    <name type="synonym">Trypethelium virens</name>
    <dbReference type="NCBI Taxonomy" id="1048519"/>
    <lineage>
        <taxon>Eukaryota</taxon>
        <taxon>Fungi</taxon>
        <taxon>Dikarya</taxon>
        <taxon>Ascomycota</taxon>
        <taxon>Pezizomycotina</taxon>
        <taxon>Dothideomycetes</taxon>
        <taxon>Dothideomycetes incertae sedis</taxon>
        <taxon>Trypetheliales</taxon>
        <taxon>Trypetheliaceae</taxon>
        <taxon>Viridothelium</taxon>
    </lineage>
</organism>
<feature type="compositionally biased region" description="Polar residues" evidence="2">
    <location>
        <begin position="33"/>
        <end position="56"/>
    </location>
</feature>
<feature type="region of interest" description="Disordered" evidence="2">
    <location>
        <begin position="302"/>
        <end position="332"/>
    </location>
</feature>
<evidence type="ECO:0000259" key="3">
    <source>
        <dbReference type="Pfam" id="PF26434"/>
    </source>
</evidence>
<dbReference type="OrthoDB" id="5399559at2759"/>
<feature type="compositionally biased region" description="Low complexity" evidence="2">
    <location>
        <begin position="360"/>
        <end position="372"/>
    </location>
</feature>
<evidence type="ECO:0000313" key="5">
    <source>
        <dbReference type="Proteomes" id="UP000800092"/>
    </source>
</evidence>
<evidence type="ECO:0000256" key="1">
    <source>
        <dbReference type="SAM" id="Coils"/>
    </source>
</evidence>
<feature type="compositionally biased region" description="Low complexity" evidence="2">
    <location>
        <begin position="310"/>
        <end position="321"/>
    </location>
</feature>
<keyword evidence="5" id="KW-1185">Reference proteome</keyword>
<name>A0A6A6H1Y7_VIRVR</name>
<feature type="coiled-coil region" evidence="1">
    <location>
        <begin position="110"/>
        <end position="144"/>
    </location>
</feature>
<feature type="region of interest" description="Disordered" evidence="2">
    <location>
        <begin position="1"/>
        <end position="61"/>
    </location>
</feature>
<feature type="compositionally biased region" description="Polar residues" evidence="2">
    <location>
        <begin position="1"/>
        <end position="13"/>
    </location>
</feature>
<accession>A0A6A6H1Y7</accession>
<gene>
    <name evidence="4" type="ORF">EV356DRAFT_470699</name>
</gene>
<feature type="domain" description="YAG7-like dimerisation" evidence="3">
    <location>
        <begin position="176"/>
        <end position="259"/>
    </location>
</feature>
<keyword evidence="1" id="KW-0175">Coiled coil</keyword>
<dbReference type="AlphaFoldDB" id="A0A6A6H1Y7"/>
<sequence length="491" mass="51672">MSASAISNPPMQTGESKSSKKKKAKGESSASSTPLQGMGSESQAESAIQEAKTNGLDSPHESQYVRELNKNIRNVTKKLNATQKVDAIIAENPGQSLDALVTTRKINADQKEQALRKPGLQAQLQQLEEQVAQYKKFDEEYQHRLLTERELLQSTHKQELERLTETIKAEAAIEAKKDVKHRLLTFSRFLRAAAAMRQNEDENSEEGKAFEGALLLVYGGDTNAVAAAEKVIDGTDDLVPATDGTVLSVTYAQVKAKALEGAPDEAYAEPDLEPPPLSAEPTPLSDPTLAHAASTELADLSTTDGALDNPTTSTLPPQSSTGDSAANASAEQHWDNTKAAAGDDPLAESFEMVPRDPAETETPAEASASVSVGLEGNKQSWADEATSEANTLAAAGGAAQEEAVVAANGNVNDGFHQVVHHQRARGRGGVGGEHGGRRGRGGFRGGEGDGGRRGGRGGFRGRGGGGDGEHRGRGGRGGGFRGGRGRENSQQ</sequence>
<feature type="compositionally biased region" description="Low complexity" evidence="2">
    <location>
        <begin position="388"/>
        <end position="399"/>
    </location>
</feature>
<dbReference type="Pfam" id="PF26434">
    <property type="entry name" value="YAG7_C"/>
    <property type="match status" value="1"/>
</dbReference>
<dbReference type="Proteomes" id="UP000800092">
    <property type="component" value="Unassembled WGS sequence"/>
</dbReference>